<accession>A0ABX1JMI8</accession>
<feature type="domain" description="RNA helicase HrpA C-terminal" evidence="1">
    <location>
        <begin position="1"/>
        <end position="25"/>
    </location>
</feature>
<evidence type="ECO:0000313" key="2">
    <source>
        <dbReference type="EMBL" id="NKX49971.1"/>
    </source>
</evidence>
<name>A0ABX1JMI8_9MICC</name>
<proteinExistence type="predicted"/>
<sequence length="25" mass="3207">FYDQRIGPEVVSERHFDKWWKQARQ</sequence>
<organism evidence="2 3">
    <name type="scientific">Arthrobacter deserti</name>
    <dbReference type="NCBI Taxonomy" id="1742687"/>
    <lineage>
        <taxon>Bacteria</taxon>
        <taxon>Bacillati</taxon>
        <taxon>Actinomycetota</taxon>
        <taxon>Actinomycetes</taxon>
        <taxon>Micrococcales</taxon>
        <taxon>Micrococcaceae</taxon>
        <taxon>Arthrobacter</taxon>
    </lineage>
</organism>
<dbReference type="InterPro" id="IPR024590">
    <property type="entry name" value="HrpA_C"/>
</dbReference>
<gene>
    <name evidence="2" type="ORF">HER39_05145</name>
</gene>
<comment type="caution">
    <text evidence="2">The sequence shown here is derived from an EMBL/GenBank/DDBJ whole genome shotgun (WGS) entry which is preliminary data.</text>
</comment>
<feature type="non-terminal residue" evidence="2">
    <location>
        <position position="1"/>
    </location>
</feature>
<protein>
    <submittedName>
        <fullName evidence="2">DUF3418 domain-containing protein</fullName>
    </submittedName>
</protein>
<evidence type="ECO:0000259" key="1">
    <source>
        <dbReference type="Pfam" id="PF11898"/>
    </source>
</evidence>
<dbReference type="EMBL" id="JAAZSR010000051">
    <property type="protein sequence ID" value="NKX49971.1"/>
    <property type="molecule type" value="Genomic_DNA"/>
</dbReference>
<evidence type="ECO:0000313" key="3">
    <source>
        <dbReference type="Proteomes" id="UP000523795"/>
    </source>
</evidence>
<reference evidence="2 3" key="1">
    <citation type="submission" date="2020-04" db="EMBL/GenBank/DDBJ databases">
        <authorList>
            <person name="Liu S."/>
        </authorList>
    </citation>
    <scope>NUCLEOTIDE SEQUENCE [LARGE SCALE GENOMIC DNA]</scope>
    <source>
        <strain evidence="2 3">CGMCC 1.15091</strain>
    </source>
</reference>
<dbReference type="Proteomes" id="UP000523795">
    <property type="component" value="Unassembled WGS sequence"/>
</dbReference>
<dbReference type="Pfam" id="PF11898">
    <property type="entry name" value="DUF3418"/>
    <property type="match status" value="1"/>
</dbReference>
<feature type="non-terminal residue" evidence="2">
    <location>
        <position position="25"/>
    </location>
</feature>
<keyword evidence="3" id="KW-1185">Reference proteome</keyword>